<dbReference type="AlphaFoldDB" id="A0A9X1Y445"/>
<dbReference type="InterPro" id="IPR006311">
    <property type="entry name" value="TAT_signal"/>
</dbReference>
<dbReference type="Pfam" id="PF13416">
    <property type="entry name" value="SBP_bac_8"/>
    <property type="match status" value="1"/>
</dbReference>
<dbReference type="GO" id="GO:0042597">
    <property type="term" value="C:periplasmic space"/>
    <property type="evidence" value="ECO:0007669"/>
    <property type="project" value="UniProtKB-SubCell"/>
</dbReference>
<dbReference type="InterPro" id="IPR006059">
    <property type="entry name" value="SBP"/>
</dbReference>
<gene>
    <name evidence="5" type="ORF">M0638_00180</name>
</gene>
<dbReference type="PROSITE" id="PS51318">
    <property type="entry name" value="TAT"/>
    <property type="match status" value="1"/>
</dbReference>
<keyword evidence="3" id="KW-0813">Transport</keyword>
<dbReference type="EMBL" id="JALPRX010000001">
    <property type="protein sequence ID" value="MCK8782797.1"/>
    <property type="molecule type" value="Genomic_DNA"/>
</dbReference>
<evidence type="ECO:0000256" key="1">
    <source>
        <dbReference type="ARBA" id="ARBA00004418"/>
    </source>
</evidence>
<sequence>MTHTTRRDALALGAGALAAAALPARRGQAAIPVANVQPPRQPVEQGASLRVLRPTKFVDPDEVIFRENTRRFTETTGVQVRVDFAGWEDVRPQTAVAANTGAGPDVVVGWRDDPHLYAEKTLDLSEVANYLGQKYGGWMPLAERYGRKQGTATWIAIPVGASRGPCVYRGSWVKEAGYDTIPKEHDRFLDLCRKLKAKNHPPGFALGNAVGDANSFCNWALWSHGGFTVDEEGKPGINSPQTVEALKYAKELYGTFIQGTVSWGDISNNRAYTAGDISLTSNGVSLYFSLKNDPATAAIAADTEHALMPLGRATSPPEAPLLLNAMVFRHTRYPNAAKEYLRFMMEAEQYDRWLTGCLGYWAHPLRAYGESAVWTSDPKIAVYRDTCESRFWDGYKGPISAASGAVTADYVVVQMFAAVATGQATPEEAAREAERRIRRYYRR</sequence>
<dbReference type="Proteomes" id="UP001139516">
    <property type="component" value="Unassembled WGS sequence"/>
</dbReference>
<comment type="subcellular location">
    <subcellularLocation>
        <location evidence="1">Periplasm</location>
    </subcellularLocation>
</comment>
<proteinExistence type="inferred from homology"/>
<evidence type="ECO:0000256" key="2">
    <source>
        <dbReference type="ARBA" id="ARBA00008520"/>
    </source>
</evidence>
<protein>
    <submittedName>
        <fullName evidence="5">Extracellular solute-binding protein</fullName>
    </submittedName>
</protein>
<comment type="similarity">
    <text evidence="2">Belongs to the bacterial solute-binding protein 1 family.</text>
</comment>
<accession>A0A9X1Y445</accession>
<comment type="caution">
    <text evidence="5">The sequence shown here is derived from an EMBL/GenBank/DDBJ whole genome shotgun (WGS) entry which is preliminary data.</text>
</comment>
<evidence type="ECO:0000256" key="3">
    <source>
        <dbReference type="ARBA" id="ARBA00022448"/>
    </source>
</evidence>
<reference evidence="5" key="1">
    <citation type="submission" date="2022-04" db="EMBL/GenBank/DDBJ databases">
        <title>Roseomonas acroporae sp. nov., isolated from coral Acropora digitifera.</title>
        <authorList>
            <person name="Sun H."/>
        </authorList>
    </citation>
    <scope>NUCLEOTIDE SEQUENCE</scope>
    <source>
        <strain evidence="5">NAR14</strain>
    </source>
</reference>
<keyword evidence="4" id="KW-0732">Signal</keyword>
<dbReference type="InterPro" id="IPR050490">
    <property type="entry name" value="Bact_solute-bd_prot1"/>
</dbReference>
<dbReference type="PANTHER" id="PTHR43649">
    <property type="entry name" value="ARABINOSE-BINDING PROTEIN-RELATED"/>
    <property type="match status" value="1"/>
</dbReference>
<dbReference type="Gene3D" id="3.40.190.10">
    <property type="entry name" value="Periplasmic binding protein-like II"/>
    <property type="match status" value="1"/>
</dbReference>
<name>A0A9X1Y445_9PROT</name>
<dbReference type="SUPFAM" id="SSF53850">
    <property type="entry name" value="Periplasmic binding protein-like II"/>
    <property type="match status" value="1"/>
</dbReference>
<evidence type="ECO:0000256" key="4">
    <source>
        <dbReference type="ARBA" id="ARBA00022729"/>
    </source>
</evidence>
<evidence type="ECO:0000313" key="6">
    <source>
        <dbReference type="Proteomes" id="UP001139516"/>
    </source>
</evidence>
<evidence type="ECO:0000313" key="5">
    <source>
        <dbReference type="EMBL" id="MCK8782797.1"/>
    </source>
</evidence>
<keyword evidence="6" id="KW-1185">Reference proteome</keyword>
<dbReference type="RefSeq" id="WP_248664924.1">
    <property type="nucleotide sequence ID" value="NZ_JALPRX010000001.1"/>
</dbReference>
<dbReference type="PANTHER" id="PTHR43649:SF34">
    <property type="entry name" value="ABC TRANSPORTER PERIPLASMIC-BINDING PROTEIN YCJN-RELATED"/>
    <property type="match status" value="1"/>
</dbReference>
<organism evidence="5 6">
    <name type="scientific">Roseomonas acroporae</name>
    <dbReference type="NCBI Taxonomy" id="2937791"/>
    <lineage>
        <taxon>Bacteria</taxon>
        <taxon>Pseudomonadati</taxon>
        <taxon>Pseudomonadota</taxon>
        <taxon>Alphaproteobacteria</taxon>
        <taxon>Acetobacterales</taxon>
        <taxon>Roseomonadaceae</taxon>
        <taxon>Roseomonas</taxon>
    </lineage>
</organism>